<dbReference type="Pfam" id="PF04296">
    <property type="entry name" value="YlxR"/>
    <property type="match status" value="1"/>
</dbReference>
<evidence type="ECO:0000259" key="1">
    <source>
        <dbReference type="Pfam" id="PF04296"/>
    </source>
</evidence>
<proteinExistence type="predicted"/>
<dbReference type="PANTHER" id="PTHR34215">
    <property type="entry name" value="BLL0784 PROTEIN"/>
    <property type="match status" value="1"/>
</dbReference>
<dbReference type="NCBIfam" id="NF047356">
    <property type="entry name" value="RNA_bind_RnpM"/>
    <property type="match status" value="1"/>
</dbReference>
<dbReference type="STRING" id="33978.A6M13_10455"/>
<sequence length="92" mass="10341">MAIQKKVPLRKCVATGEMLPKKSMIRVVRSKEGEVSVDLTGKKSGRGAYVSKSEQAVEIARKKNVLGHHLEAQVPEEVYEELIRVIRRESIL</sequence>
<reference evidence="2 3" key="1">
    <citation type="submission" date="2016-07" db="EMBL/GenBank/DDBJ databases">
        <title>Caryophanon tenue genome sequencing.</title>
        <authorList>
            <person name="Verma A."/>
            <person name="Pal Y."/>
            <person name="Krishnamurthi S."/>
        </authorList>
    </citation>
    <scope>NUCLEOTIDE SEQUENCE [LARGE SCALE GENOMIC DNA]</scope>
    <source>
        <strain evidence="2 3">DSM 14152</strain>
    </source>
</reference>
<accession>A0A1C0YKN7</accession>
<dbReference type="InterPro" id="IPR037465">
    <property type="entry name" value="YlxR"/>
</dbReference>
<comment type="caution">
    <text evidence="2">The sequence shown here is derived from an EMBL/GenBank/DDBJ whole genome shotgun (WGS) entry which is preliminary data.</text>
</comment>
<dbReference type="PANTHER" id="PTHR34215:SF1">
    <property type="entry name" value="YLXR DOMAIN-CONTAINING PROTEIN"/>
    <property type="match status" value="1"/>
</dbReference>
<gene>
    <name evidence="2" type="ORF">A6M13_10455</name>
</gene>
<dbReference type="Gene3D" id="3.30.1230.10">
    <property type="entry name" value="YlxR-like"/>
    <property type="match status" value="1"/>
</dbReference>
<dbReference type="SUPFAM" id="SSF64376">
    <property type="entry name" value="YlxR-like"/>
    <property type="match status" value="1"/>
</dbReference>
<dbReference type="OrthoDB" id="9813251at2"/>
<dbReference type="RefSeq" id="WP_066543447.1">
    <property type="nucleotide sequence ID" value="NZ_MASJ01000003.1"/>
</dbReference>
<dbReference type="AlphaFoldDB" id="A0A1C0YKN7"/>
<name>A0A1C0YKN7_9BACL</name>
<dbReference type="InterPro" id="IPR007393">
    <property type="entry name" value="YlxR_dom"/>
</dbReference>
<keyword evidence="3" id="KW-1185">Reference proteome</keyword>
<dbReference type="InterPro" id="IPR035931">
    <property type="entry name" value="YlxR-like_sf"/>
</dbReference>
<evidence type="ECO:0000313" key="3">
    <source>
        <dbReference type="Proteomes" id="UP000093199"/>
    </source>
</evidence>
<evidence type="ECO:0000313" key="2">
    <source>
        <dbReference type="EMBL" id="OCS87714.1"/>
    </source>
</evidence>
<dbReference type="CDD" id="cd00279">
    <property type="entry name" value="YlxR"/>
    <property type="match status" value="1"/>
</dbReference>
<feature type="domain" description="YlxR" evidence="1">
    <location>
        <begin position="10"/>
        <end position="83"/>
    </location>
</feature>
<protein>
    <submittedName>
        <fullName evidence="2">RNA-binding protein</fullName>
    </submittedName>
</protein>
<dbReference type="Proteomes" id="UP000093199">
    <property type="component" value="Unassembled WGS sequence"/>
</dbReference>
<organism evidence="2 3">
    <name type="scientific">Caryophanon tenue</name>
    <dbReference type="NCBI Taxonomy" id="33978"/>
    <lineage>
        <taxon>Bacteria</taxon>
        <taxon>Bacillati</taxon>
        <taxon>Bacillota</taxon>
        <taxon>Bacilli</taxon>
        <taxon>Bacillales</taxon>
        <taxon>Caryophanaceae</taxon>
        <taxon>Caryophanon</taxon>
    </lineage>
</organism>
<dbReference type="EMBL" id="MASJ01000003">
    <property type="protein sequence ID" value="OCS87714.1"/>
    <property type="molecule type" value="Genomic_DNA"/>
</dbReference>